<proteinExistence type="predicted"/>
<reference evidence="5 6" key="1">
    <citation type="journal article" date="2021" name="Int. J. Syst. Evol. Microbiol.">
        <title>Halobaculum halophilum sp. nov. and Halobaculum salinum sp. nov., isolated from salt lake and saline soil.</title>
        <authorList>
            <person name="Cui H.L."/>
            <person name="Shi X.W."/>
            <person name="Yin X.M."/>
            <person name="Yang X.Y."/>
            <person name="Hou J."/>
            <person name="Zhu L."/>
        </authorList>
    </citation>
    <scope>NUCLEOTIDE SEQUENCE [LARGE SCALE GENOMIC DNA]</scope>
    <source>
        <strain evidence="5 6">NBRC 109044</strain>
    </source>
</reference>
<evidence type="ECO:0000256" key="2">
    <source>
        <dbReference type="ARBA" id="ARBA00022695"/>
    </source>
</evidence>
<dbReference type="GeneID" id="67179931"/>
<feature type="domain" description="Cytidyltransferase-like" evidence="4">
    <location>
        <begin position="7"/>
        <end position="76"/>
    </location>
</feature>
<dbReference type="PANTHER" id="PTHR21342">
    <property type="entry name" value="PHOSPHOPANTETHEINE ADENYLYLTRANSFERASE"/>
    <property type="match status" value="1"/>
</dbReference>
<keyword evidence="6" id="KW-1185">Reference proteome</keyword>
<sequence length="199" mass="22372">MTVGHVHGRFQPFHDGHLAYCEWAAGECDELIVGITNADPAHVAHETADPERDDPRNNPFRYHERHRMVRDALAAADLDVPVRVLPFPINRPELWEHYAPPDALHLLRVLEPWHEVKADRLREHGRAVRTIEAERTVSGTAIRESMAAEDDGRGARDSNRQDATSDANAGRWRESVPPPVEAVIDDIDGAARVRSLVDE</sequence>
<evidence type="ECO:0000313" key="5">
    <source>
        <dbReference type="EMBL" id="QZP39729.1"/>
    </source>
</evidence>
<feature type="compositionally biased region" description="Basic and acidic residues" evidence="3">
    <location>
        <begin position="150"/>
        <end position="160"/>
    </location>
</feature>
<dbReference type="SUPFAM" id="SSF52374">
    <property type="entry name" value="Nucleotidylyl transferase"/>
    <property type="match status" value="1"/>
</dbReference>
<feature type="region of interest" description="Disordered" evidence="3">
    <location>
        <begin position="139"/>
        <end position="180"/>
    </location>
</feature>
<dbReference type="Gene3D" id="3.40.50.620">
    <property type="entry name" value="HUPs"/>
    <property type="match status" value="1"/>
</dbReference>
<name>A0A8T8WIM9_9EURY</name>
<dbReference type="AlphaFoldDB" id="A0A8T8WIM9"/>
<accession>A0A8T8WIM9</accession>
<evidence type="ECO:0000259" key="4">
    <source>
        <dbReference type="Pfam" id="PF01467"/>
    </source>
</evidence>
<keyword evidence="1" id="KW-0808">Transferase</keyword>
<protein>
    <submittedName>
        <fullName evidence="5">Adenylyltransferase/cytidyltransferase family protein</fullName>
    </submittedName>
</protein>
<keyword evidence="2 5" id="KW-0548">Nucleotidyltransferase</keyword>
<dbReference type="InterPro" id="IPR004821">
    <property type="entry name" value="Cyt_trans-like"/>
</dbReference>
<dbReference type="NCBIfam" id="TIGR00125">
    <property type="entry name" value="cyt_tran_rel"/>
    <property type="match status" value="1"/>
</dbReference>
<dbReference type="KEGG" id="hmp:K6T50_17275"/>
<dbReference type="Proteomes" id="UP000826254">
    <property type="component" value="Plasmid unnamed2"/>
</dbReference>
<dbReference type="EMBL" id="CP081960">
    <property type="protein sequence ID" value="QZP39729.1"/>
    <property type="molecule type" value="Genomic_DNA"/>
</dbReference>
<geneLocation type="plasmid" evidence="5 6">
    <name>unnamed2</name>
</geneLocation>
<organism evidence="5 6">
    <name type="scientific">Halobaculum magnesiiphilum</name>
    <dbReference type="NCBI Taxonomy" id="1017351"/>
    <lineage>
        <taxon>Archaea</taxon>
        <taxon>Methanobacteriati</taxon>
        <taxon>Methanobacteriota</taxon>
        <taxon>Stenosarchaea group</taxon>
        <taxon>Halobacteria</taxon>
        <taxon>Halobacteriales</taxon>
        <taxon>Haloferacaceae</taxon>
        <taxon>Halobaculum</taxon>
    </lineage>
</organism>
<evidence type="ECO:0000256" key="3">
    <source>
        <dbReference type="SAM" id="MobiDB-lite"/>
    </source>
</evidence>
<gene>
    <name evidence="5" type="ORF">K6T50_17275</name>
</gene>
<dbReference type="RefSeq" id="WP_222609478.1">
    <property type="nucleotide sequence ID" value="NZ_CP081960.1"/>
</dbReference>
<keyword evidence="5" id="KW-0614">Plasmid</keyword>
<dbReference type="Pfam" id="PF01467">
    <property type="entry name" value="CTP_transf_like"/>
    <property type="match status" value="1"/>
</dbReference>
<evidence type="ECO:0000256" key="1">
    <source>
        <dbReference type="ARBA" id="ARBA00022679"/>
    </source>
</evidence>
<evidence type="ECO:0000313" key="6">
    <source>
        <dbReference type="Proteomes" id="UP000826254"/>
    </source>
</evidence>
<dbReference type="InterPro" id="IPR014729">
    <property type="entry name" value="Rossmann-like_a/b/a_fold"/>
</dbReference>
<dbReference type="PANTHER" id="PTHR21342:SF0">
    <property type="entry name" value="BIFUNCTIONAL NMN ADENYLYLTRANSFERASE_NUDIX HYDROLASE"/>
    <property type="match status" value="1"/>
</dbReference>
<dbReference type="GO" id="GO:0016779">
    <property type="term" value="F:nucleotidyltransferase activity"/>
    <property type="evidence" value="ECO:0007669"/>
    <property type="project" value="UniProtKB-KW"/>
</dbReference>